<dbReference type="EMBL" id="FOBB01000001">
    <property type="protein sequence ID" value="SEK65413.1"/>
    <property type="molecule type" value="Genomic_DNA"/>
</dbReference>
<dbReference type="Proteomes" id="UP000198984">
    <property type="component" value="Unassembled WGS sequence"/>
</dbReference>
<dbReference type="NCBIfam" id="NF006114">
    <property type="entry name" value="PRK08263.1"/>
    <property type="match status" value="1"/>
</dbReference>
<proteinExistence type="inferred from homology"/>
<keyword evidence="5" id="KW-1185">Reference proteome</keyword>
<dbReference type="PANTHER" id="PTHR43976:SF16">
    <property type="entry name" value="SHORT-CHAIN DEHYDROGENASE_REDUCTASE FAMILY PROTEIN"/>
    <property type="match status" value="1"/>
</dbReference>
<dbReference type="Pfam" id="PF00106">
    <property type="entry name" value="adh_short"/>
    <property type="match status" value="1"/>
</dbReference>
<dbReference type="GO" id="GO:0016491">
    <property type="term" value="F:oxidoreductase activity"/>
    <property type="evidence" value="ECO:0007669"/>
    <property type="project" value="UniProtKB-KW"/>
</dbReference>
<dbReference type="RefSeq" id="WP_089906688.1">
    <property type="nucleotide sequence ID" value="NZ_FOBB01000001.1"/>
</dbReference>
<dbReference type="Gene3D" id="3.40.50.720">
    <property type="entry name" value="NAD(P)-binding Rossmann-like Domain"/>
    <property type="match status" value="1"/>
</dbReference>
<name>A0A1H7ISE8_9BACT</name>
<reference evidence="4 5" key="1">
    <citation type="submission" date="2016-10" db="EMBL/GenBank/DDBJ databases">
        <authorList>
            <person name="de Groot N.N."/>
        </authorList>
    </citation>
    <scope>NUCLEOTIDE SEQUENCE [LARGE SCALE GENOMIC DNA]</scope>
    <source>
        <strain evidence="4 5">DSM 21039</strain>
    </source>
</reference>
<evidence type="ECO:0000313" key="4">
    <source>
        <dbReference type="EMBL" id="SEK65413.1"/>
    </source>
</evidence>
<gene>
    <name evidence="4" type="ORF">SAMN04488505_101639</name>
</gene>
<evidence type="ECO:0000256" key="2">
    <source>
        <dbReference type="ARBA" id="ARBA00023002"/>
    </source>
</evidence>
<dbReference type="InterPro" id="IPR051911">
    <property type="entry name" value="SDR_oxidoreductase"/>
</dbReference>
<dbReference type="PRINTS" id="PR00081">
    <property type="entry name" value="GDHRDH"/>
</dbReference>
<dbReference type="AlphaFoldDB" id="A0A1H7ISE8"/>
<dbReference type="PANTHER" id="PTHR43976">
    <property type="entry name" value="SHORT CHAIN DEHYDROGENASE"/>
    <property type="match status" value="1"/>
</dbReference>
<organism evidence="4 5">
    <name type="scientific">Chitinophaga rupis</name>
    <dbReference type="NCBI Taxonomy" id="573321"/>
    <lineage>
        <taxon>Bacteria</taxon>
        <taxon>Pseudomonadati</taxon>
        <taxon>Bacteroidota</taxon>
        <taxon>Chitinophagia</taxon>
        <taxon>Chitinophagales</taxon>
        <taxon>Chitinophagaceae</taxon>
        <taxon>Chitinophaga</taxon>
    </lineage>
</organism>
<dbReference type="SUPFAM" id="SSF51735">
    <property type="entry name" value="NAD(P)-binding Rossmann-fold domains"/>
    <property type="match status" value="1"/>
</dbReference>
<evidence type="ECO:0000256" key="3">
    <source>
        <dbReference type="RuleBase" id="RU000363"/>
    </source>
</evidence>
<sequence length="293" mass="31691">MANVWFITGSSRGLGRSLTAALLEKGELVAATARRPEQLDDLVAQYPDQIYPIKLDVSDEAAVNNAVKDAVARFGKIDVAVNNAGFGITGAAEAYTHEQISSQINTNLYGPIYVTRAVLPYMRKQRSGHILQISSLGGRIGTPGLSIYQATKFALVGFSEAVSKEIAPLGIKLTIIEPGGFRTNWAGDSMSFAKDIPDYEQTVGVRVKRFQDPTQQMTGDPDKAAQVMIDVVAHPEPPLHLILGSDAAGIIKQVEAGRQAEFEKWLPVSLSTDHEDAENFLESDLGRLIVGNK</sequence>
<accession>A0A1H7ISE8</accession>
<dbReference type="InterPro" id="IPR036291">
    <property type="entry name" value="NAD(P)-bd_dom_sf"/>
</dbReference>
<dbReference type="CDD" id="cd05374">
    <property type="entry name" value="17beta-HSD-like_SDR_c"/>
    <property type="match status" value="1"/>
</dbReference>
<comment type="similarity">
    <text evidence="1 3">Belongs to the short-chain dehydrogenases/reductases (SDR) family.</text>
</comment>
<keyword evidence="2" id="KW-0560">Oxidoreductase</keyword>
<dbReference type="STRING" id="573321.SAMN04488505_101639"/>
<dbReference type="NCBIfam" id="NF004824">
    <property type="entry name" value="PRK06180.1"/>
    <property type="match status" value="1"/>
</dbReference>
<evidence type="ECO:0000313" key="5">
    <source>
        <dbReference type="Proteomes" id="UP000198984"/>
    </source>
</evidence>
<dbReference type="InterPro" id="IPR002347">
    <property type="entry name" value="SDR_fam"/>
</dbReference>
<dbReference type="NCBIfam" id="NF005065">
    <property type="entry name" value="PRK06482.1"/>
    <property type="match status" value="1"/>
</dbReference>
<protein>
    <submittedName>
        <fullName evidence="4">NADP-dependent 3-hydroxy acid dehydrogenase YdfG</fullName>
    </submittedName>
</protein>
<evidence type="ECO:0000256" key="1">
    <source>
        <dbReference type="ARBA" id="ARBA00006484"/>
    </source>
</evidence>
<dbReference type="OrthoDB" id="1235794at2"/>
<dbReference type="PRINTS" id="PR00080">
    <property type="entry name" value="SDRFAMILY"/>
</dbReference>